<proteinExistence type="inferred from homology"/>
<keyword evidence="4 6" id="KW-1133">Transmembrane helix</keyword>
<evidence type="ECO:0000313" key="8">
    <source>
        <dbReference type="Proteomes" id="UP001597101"/>
    </source>
</evidence>
<feature type="transmembrane region" description="Helical" evidence="6">
    <location>
        <begin position="65"/>
        <end position="90"/>
    </location>
</feature>
<dbReference type="EMBL" id="JBHTJV010000003">
    <property type="protein sequence ID" value="MFD0915653.1"/>
    <property type="molecule type" value="Genomic_DNA"/>
</dbReference>
<evidence type="ECO:0000313" key="7">
    <source>
        <dbReference type="EMBL" id="MFD0915653.1"/>
    </source>
</evidence>
<gene>
    <name evidence="7" type="ORF">ACFQ14_04475</name>
</gene>
<comment type="caution">
    <text evidence="7">The sequence shown here is derived from an EMBL/GenBank/DDBJ whole genome shotgun (WGS) entry which is preliminary data.</text>
</comment>
<accession>A0ABW3FCW2</accession>
<evidence type="ECO:0000256" key="3">
    <source>
        <dbReference type="ARBA" id="ARBA00022692"/>
    </source>
</evidence>
<dbReference type="Proteomes" id="UP001597101">
    <property type="component" value="Unassembled WGS sequence"/>
</dbReference>
<keyword evidence="3 6" id="KW-0812">Transmembrane</keyword>
<feature type="transmembrane region" description="Helical" evidence="6">
    <location>
        <begin position="20"/>
        <end position="53"/>
    </location>
</feature>
<comment type="subcellular location">
    <subcellularLocation>
        <location evidence="1">Membrane</location>
        <topology evidence="1">Multi-pass membrane protein</topology>
    </subcellularLocation>
</comment>
<comment type="similarity">
    <text evidence="2">Belongs to the autoinducer-2 exporter (AI-2E) (TC 2.A.86) family.</text>
</comment>
<evidence type="ECO:0000256" key="4">
    <source>
        <dbReference type="ARBA" id="ARBA00022989"/>
    </source>
</evidence>
<feature type="transmembrane region" description="Helical" evidence="6">
    <location>
        <begin position="251"/>
        <end position="272"/>
    </location>
</feature>
<feature type="transmembrane region" description="Helical" evidence="6">
    <location>
        <begin position="315"/>
        <end position="346"/>
    </location>
</feature>
<reference evidence="8" key="1">
    <citation type="journal article" date="2019" name="Int. J. Syst. Evol. Microbiol.">
        <title>The Global Catalogue of Microorganisms (GCM) 10K type strain sequencing project: providing services to taxonomists for standard genome sequencing and annotation.</title>
        <authorList>
            <consortium name="The Broad Institute Genomics Platform"/>
            <consortium name="The Broad Institute Genome Sequencing Center for Infectious Disease"/>
            <person name="Wu L."/>
            <person name="Ma J."/>
        </authorList>
    </citation>
    <scope>NUCLEOTIDE SEQUENCE [LARGE SCALE GENOMIC DNA]</scope>
    <source>
        <strain evidence="8">CCUG 60023</strain>
    </source>
</reference>
<feature type="transmembrane region" description="Helical" evidence="6">
    <location>
        <begin position="222"/>
        <end position="245"/>
    </location>
</feature>
<keyword evidence="8" id="KW-1185">Reference proteome</keyword>
<dbReference type="PANTHER" id="PTHR21716:SF64">
    <property type="entry name" value="AI-2 TRANSPORT PROTEIN TQSA"/>
    <property type="match status" value="1"/>
</dbReference>
<evidence type="ECO:0000256" key="1">
    <source>
        <dbReference type="ARBA" id="ARBA00004141"/>
    </source>
</evidence>
<feature type="transmembrane region" description="Helical" evidence="6">
    <location>
        <begin position="160"/>
        <end position="180"/>
    </location>
</feature>
<evidence type="ECO:0000256" key="2">
    <source>
        <dbReference type="ARBA" id="ARBA00009773"/>
    </source>
</evidence>
<name>A0ABW3FCW2_9HYPH</name>
<feature type="transmembrane region" description="Helical" evidence="6">
    <location>
        <begin position="279"/>
        <end position="295"/>
    </location>
</feature>
<dbReference type="RefSeq" id="WP_377211501.1">
    <property type="nucleotide sequence ID" value="NZ_JBHTJV010000003.1"/>
</dbReference>
<evidence type="ECO:0000256" key="6">
    <source>
        <dbReference type="SAM" id="Phobius"/>
    </source>
</evidence>
<evidence type="ECO:0000256" key="5">
    <source>
        <dbReference type="ARBA" id="ARBA00023136"/>
    </source>
</evidence>
<dbReference type="Pfam" id="PF01594">
    <property type="entry name" value="AI-2E_transport"/>
    <property type="match status" value="1"/>
</dbReference>
<keyword evidence="5 6" id="KW-0472">Membrane</keyword>
<protein>
    <submittedName>
        <fullName evidence="7">AI-2E family transporter</fullName>
    </submittedName>
</protein>
<dbReference type="PANTHER" id="PTHR21716">
    <property type="entry name" value="TRANSMEMBRANE PROTEIN"/>
    <property type="match status" value="1"/>
</dbReference>
<organism evidence="7 8">
    <name type="scientific">Pseudahrensia aquimaris</name>
    <dbReference type="NCBI Taxonomy" id="744461"/>
    <lineage>
        <taxon>Bacteria</taxon>
        <taxon>Pseudomonadati</taxon>
        <taxon>Pseudomonadota</taxon>
        <taxon>Alphaproteobacteria</taxon>
        <taxon>Hyphomicrobiales</taxon>
        <taxon>Ahrensiaceae</taxon>
        <taxon>Pseudahrensia</taxon>
    </lineage>
</organism>
<sequence>MAISEQDKPLLTPGMRRQLIFWLLSAVIFLLMLVLLRSILLPFIAGMALAYFLDPVADKLETWGASRLLATSIILLLFIILFVLAFLLIIPSLSQQFAGFVERMPGYVAQLQALLVESELLKRIIGEGGSTIRDNLDSIVGKGTQWASTVLASIWSSGKAIIDVVSLLVITPIVAFYLLLDWDRMIARVDSWLPRDHKQTIRQLARDMNGAIAGFVRGQGSVCLILGTFYALALTVVGLNFGLLIGMFVGLISFIPFVGSIIGLVLSVGVALVQFWPEWPMVLIVIGVFAVGQFVEGNFLQPRLVGKSVGLHPVWLMFALSAFGALFGFTGLLVAVPVAAALGVLVRFALQTYLESPLYKGHNGESDTKPSKKAAE</sequence>
<dbReference type="InterPro" id="IPR002549">
    <property type="entry name" value="AI-2E-like"/>
</dbReference>